<dbReference type="STRING" id="39492.ERS852540_01925"/>
<sequence length="281" mass="33099">MRKSIFDIASASINISNEVDRIVSMSAKEKSTYSPPYGLTLFEFIDKCCFRDWSYRGHFVNVVDFLETVNYNEIKKDAKNGDTDAFMTLIELTYNFWNLAYRDIMDKDSQNGWNNNFFHLRDVMLDNLEKYNHKAYIENERILIIEDKPEVTAVVEIIEQDLAIDIIRYNHRSLQGEIELKKKILISLGSELEPKRKELQALNKQLSEDIFFMLNNLNVRHNNRSKKDIAKYKEHVAKMTKARLEKWYDELYQMMLLAFLLLDNVDRTASVKELKEKIVGG</sequence>
<name>A0A174ZXF2_9FIRM</name>
<proteinExistence type="predicted"/>
<dbReference type="AlphaFoldDB" id="A0A174ZXF2"/>
<gene>
    <name evidence="1" type="ORF">ERS852540_01925</name>
</gene>
<reference evidence="1 2" key="1">
    <citation type="submission" date="2015-09" db="EMBL/GenBank/DDBJ databases">
        <authorList>
            <consortium name="Pathogen Informatics"/>
        </authorList>
    </citation>
    <scope>NUCLEOTIDE SEQUENCE [LARGE SCALE GENOMIC DNA]</scope>
    <source>
        <strain evidence="1 2">2789STDY5834928</strain>
    </source>
</reference>
<evidence type="ECO:0000313" key="1">
    <source>
        <dbReference type="EMBL" id="CUQ89459.1"/>
    </source>
</evidence>
<evidence type="ECO:0000313" key="2">
    <source>
        <dbReference type="Proteomes" id="UP000095662"/>
    </source>
</evidence>
<dbReference type="EMBL" id="CZBY01000016">
    <property type="protein sequence ID" value="CUQ89459.1"/>
    <property type="molecule type" value="Genomic_DNA"/>
</dbReference>
<dbReference type="Proteomes" id="UP000095662">
    <property type="component" value="Unassembled WGS sequence"/>
</dbReference>
<accession>A0A174ZXF2</accession>
<dbReference type="OrthoDB" id="2217731at2"/>
<protein>
    <submittedName>
        <fullName evidence="1">Uncharacterized protein</fullName>
    </submittedName>
</protein>
<organism evidence="1 2">
    <name type="scientific">[Eubacterium] siraeum</name>
    <dbReference type="NCBI Taxonomy" id="39492"/>
    <lineage>
        <taxon>Bacteria</taxon>
        <taxon>Bacillati</taxon>
        <taxon>Bacillota</taxon>
        <taxon>Clostridia</taxon>
        <taxon>Eubacteriales</taxon>
        <taxon>Oscillospiraceae</taxon>
        <taxon>Oscillospiraceae incertae sedis</taxon>
    </lineage>
</organism>